<dbReference type="Gene3D" id="1.10.287.470">
    <property type="entry name" value="Helix hairpin bin"/>
    <property type="match status" value="1"/>
</dbReference>
<keyword evidence="3" id="KW-1185">Reference proteome</keyword>
<dbReference type="PANTHER" id="PTHR30386">
    <property type="entry name" value="MEMBRANE FUSION SUBUNIT OF EMRAB-TOLC MULTIDRUG EFFLUX PUMP"/>
    <property type="match status" value="1"/>
</dbReference>
<feature type="transmembrane region" description="Helical" evidence="1">
    <location>
        <begin position="36"/>
        <end position="55"/>
    </location>
</feature>
<name>A0ABU3G3N3_9GAMM</name>
<keyword evidence="1" id="KW-1133">Transmembrane helix</keyword>
<dbReference type="Gene3D" id="2.40.50.100">
    <property type="match status" value="1"/>
</dbReference>
<keyword evidence="1" id="KW-0812">Transmembrane</keyword>
<dbReference type="PANTHER" id="PTHR30386:SF28">
    <property type="entry name" value="EXPORTED PROTEIN"/>
    <property type="match status" value="1"/>
</dbReference>
<accession>A0ABU3G3N3</accession>
<dbReference type="InterPro" id="IPR050739">
    <property type="entry name" value="MFP"/>
</dbReference>
<dbReference type="Gene3D" id="2.40.30.170">
    <property type="match status" value="1"/>
</dbReference>
<organism evidence="2 3">
    <name type="scientific">Shewanella scandinavica</name>
    <dbReference type="NCBI Taxonomy" id="3063538"/>
    <lineage>
        <taxon>Bacteria</taxon>
        <taxon>Pseudomonadati</taxon>
        <taxon>Pseudomonadota</taxon>
        <taxon>Gammaproteobacteria</taxon>
        <taxon>Alteromonadales</taxon>
        <taxon>Shewanellaceae</taxon>
        <taxon>Shewanella</taxon>
    </lineage>
</organism>
<keyword evidence="1" id="KW-0472">Membrane</keyword>
<sequence length="351" mass="38466">MKVSYQASDKAQNPTEDKGIGVRYAAAKRSGFKGRWYLLLLLVIAPVAIVGWILLRPHLFVLASGIVTTEPLEVRAPSTGDVSAIEVKPGDTLNVGTPILSITDPQLNAQIGELERQLAQLNIEDLSLNSVILAQLQIRIDVASEGVTRQDILLKSYENFQKKGVVPTSDMATVLQAHTASKMALEQAKVDLMQAKQKQLVELSAGVVTQSRRNIELQLARLKAQQSQLQIRALTATRVVDILVQSGEHIVEDRPLALLAGRESPVVLAFLEPKYLDYTRIGQQATITLANGDRFRASISEPTELVGRLPKQLSGPFDGEKPVLQITLKPEMVLPVSIEGVPVEVSFDYVW</sequence>
<dbReference type="RefSeq" id="WP_311891341.1">
    <property type="nucleotide sequence ID" value="NZ_JAUOES010000026.1"/>
</dbReference>
<evidence type="ECO:0000313" key="2">
    <source>
        <dbReference type="EMBL" id="MDT3282249.1"/>
    </source>
</evidence>
<reference evidence="2 3" key="1">
    <citation type="submission" date="2023-07" db="EMBL/GenBank/DDBJ databases">
        <title>Novel Shewanella species isolated from Baltic Sea sediments.</title>
        <authorList>
            <person name="Martin-Rodriguez A.J."/>
        </authorList>
    </citation>
    <scope>NUCLEOTIDE SEQUENCE [LARGE SCALE GENOMIC DNA]</scope>
    <source>
        <strain evidence="2 3">SP2S1-2</strain>
    </source>
</reference>
<comment type="caution">
    <text evidence="2">The sequence shown here is derived from an EMBL/GenBank/DDBJ whole genome shotgun (WGS) entry which is preliminary data.</text>
</comment>
<dbReference type="SUPFAM" id="SSF56954">
    <property type="entry name" value="Outer membrane efflux proteins (OEP)"/>
    <property type="match status" value="1"/>
</dbReference>
<evidence type="ECO:0000256" key="1">
    <source>
        <dbReference type="SAM" id="Phobius"/>
    </source>
</evidence>
<protein>
    <submittedName>
        <fullName evidence="2">HlyD family secretion protein</fullName>
    </submittedName>
</protein>
<dbReference type="EMBL" id="JAUOES010000026">
    <property type="protein sequence ID" value="MDT3282249.1"/>
    <property type="molecule type" value="Genomic_DNA"/>
</dbReference>
<dbReference type="Proteomes" id="UP001249505">
    <property type="component" value="Unassembled WGS sequence"/>
</dbReference>
<gene>
    <name evidence="2" type="ORF">Q4Q50_18375</name>
</gene>
<proteinExistence type="predicted"/>
<evidence type="ECO:0000313" key="3">
    <source>
        <dbReference type="Proteomes" id="UP001249505"/>
    </source>
</evidence>